<sequence length="220" mass="25474">MSEDYRTYTRVDRFEKKRKSTQAISWLLVVSGLLVILFISLFFLGSEDDQQVQDASGNIKTGNEEEQRDEEPATETEAEVDGSTDDRSNNEEDTEPNQEENQVEQVPSEDENVEEAYTGDWQPVGTTQDEPHVITFEQESVDWIEMMKAVELATGLSSDNRIEWWVERAGDQKVIATVTNNSQTEIYRVYVSWVENQGWMPTKVEELKENDQKERFEDDE</sequence>
<dbReference type="EMBL" id="JAFBDR010000001">
    <property type="protein sequence ID" value="MBM7569579.1"/>
    <property type="molecule type" value="Genomic_DNA"/>
</dbReference>
<accession>A0ABS2MUN8</accession>
<comment type="caution">
    <text evidence="4">The sequence shown here is derived from an EMBL/GenBank/DDBJ whole genome shotgun (WGS) entry which is preliminary data.</text>
</comment>
<dbReference type="InterPro" id="IPR009988">
    <property type="entry name" value="DUF1510"/>
</dbReference>
<feature type="compositionally biased region" description="Acidic residues" evidence="1">
    <location>
        <begin position="91"/>
        <end position="114"/>
    </location>
</feature>
<proteinExistence type="predicted"/>
<feature type="region of interest" description="Disordered" evidence="1">
    <location>
        <begin position="54"/>
        <end position="114"/>
    </location>
</feature>
<name>A0ABS2MUN8_9BACI</name>
<feature type="transmembrane region" description="Helical" evidence="2">
    <location>
        <begin position="23"/>
        <end position="44"/>
    </location>
</feature>
<keyword evidence="2" id="KW-0812">Transmembrane</keyword>
<dbReference type="Proteomes" id="UP001296943">
    <property type="component" value="Unassembled WGS sequence"/>
</dbReference>
<feature type="domain" description="DUF1510" evidence="3">
    <location>
        <begin position="117"/>
        <end position="207"/>
    </location>
</feature>
<gene>
    <name evidence="4" type="ORF">JOC48_000048</name>
</gene>
<evidence type="ECO:0000256" key="2">
    <source>
        <dbReference type="SAM" id="Phobius"/>
    </source>
</evidence>
<evidence type="ECO:0000313" key="5">
    <source>
        <dbReference type="Proteomes" id="UP001296943"/>
    </source>
</evidence>
<dbReference type="RefSeq" id="WP_204497035.1">
    <property type="nucleotide sequence ID" value="NZ_JAFBDR010000001.1"/>
</dbReference>
<keyword evidence="5" id="KW-1185">Reference proteome</keyword>
<feature type="compositionally biased region" description="Acidic residues" evidence="1">
    <location>
        <begin position="64"/>
        <end position="83"/>
    </location>
</feature>
<reference evidence="4 5" key="1">
    <citation type="submission" date="2021-01" db="EMBL/GenBank/DDBJ databases">
        <title>Genomic Encyclopedia of Type Strains, Phase IV (KMG-IV): sequencing the most valuable type-strain genomes for metagenomic binning, comparative biology and taxonomic classification.</title>
        <authorList>
            <person name="Goeker M."/>
        </authorList>
    </citation>
    <scope>NUCLEOTIDE SEQUENCE [LARGE SCALE GENOMIC DNA]</scope>
    <source>
        <strain evidence="4 5">DSM 23711</strain>
    </source>
</reference>
<evidence type="ECO:0000313" key="4">
    <source>
        <dbReference type="EMBL" id="MBM7569579.1"/>
    </source>
</evidence>
<organism evidence="4 5">
    <name type="scientific">Aquibacillus albus</name>
    <dbReference type="NCBI Taxonomy" id="1168171"/>
    <lineage>
        <taxon>Bacteria</taxon>
        <taxon>Bacillati</taxon>
        <taxon>Bacillota</taxon>
        <taxon>Bacilli</taxon>
        <taxon>Bacillales</taxon>
        <taxon>Bacillaceae</taxon>
        <taxon>Aquibacillus</taxon>
    </lineage>
</organism>
<keyword evidence="2" id="KW-0472">Membrane</keyword>
<evidence type="ECO:0000259" key="3">
    <source>
        <dbReference type="Pfam" id="PF07423"/>
    </source>
</evidence>
<keyword evidence="2" id="KW-1133">Transmembrane helix</keyword>
<dbReference type="Pfam" id="PF07423">
    <property type="entry name" value="DUF1510"/>
    <property type="match status" value="1"/>
</dbReference>
<evidence type="ECO:0000256" key="1">
    <source>
        <dbReference type="SAM" id="MobiDB-lite"/>
    </source>
</evidence>
<protein>
    <submittedName>
        <fullName evidence="4">Cytoskeletal protein RodZ</fullName>
    </submittedName>
</protein>